<proteinExistence type="predicted"/>
<evidence type="ECO:0008006" key="4">
    <source>
        <dbReference type="Google" id="ProtNLM"/>
    </source>
</evidence>
<feature type="compositionally biased region" description="Basic and acidic residues" evidence="1">
    <location>
        <begin position="35"/>
        <end position="45"/>
    </location>
</feature>
<dbReference type="AlphaFoldDB" id="A0A4P9Y5M4"/>
<evidence type="ECO:0000313" key="3">
    <source>
        <dbReference type="Proteomes" id="UP000267251"/>
    </source>
</evidence>
<name>A0A4P9Y5M4_9FUNG</name>
<sequence length="1072" mass="119207">MLGLSNLPCHGTNDAASDHDVHDASMGSPTSVSHPIHESTGHERAEEENDIPAWQKIYSRIHHLERAYEAHCQDMCKVWLPCIQQLMSPKPPCSEAMLIPSFLRLTQASLKSLEKVCSPDTLLRWAVERLEKMELGCTEYLQGYAGLHATLDYIGKQGVQVGKYSLIEWSQCPLQHLKALNETLETVRPHPMMHESMAQLDKILSLEVEASRCVMEWSDLRVLEESIDCSNVKEFSDGPVKRPVTMTLADPGSVTCRRFVAEESFECIDYRKSLGPKSARRPMILLLLTDQLLLCAPVPPTTFTSAHIQISEASTTLIKHEWSGGASSDQEVVNGGSTTSQKEGLDKAASVITMTINGNSSISGVSKLTTLTGMVSGAGNMIVKAQTRAIQPPVSLEGTERVCKVRRCKTWMMRHNIEGELRWMRDDLATFELRRAPCSPSEKDEDEMNDEDDSDKGVTTRRRGRPFLLIYEERPSPWDDRENPATVAVWLLPETQLERTGPTRLFIHNRYCVEFPSRKEATACLRLLDAERARLASTGPANIIAITGTLLSIGRVNAYIRGPKGNWEELGVCQAEFQSTTTQCAAFSLAMAGSSRTCFQAWVHPDTSIKRIDPRNLIAVLPAPDSSARAILLRSREPQESTALEELFVAAKHDSTFKASDSFISCYGPGYEHEEEIFDEIAKVYAKEDGKERLVGLGRLYVHLLRSDRSRRMFLVSSELHEEVLQVQLPPQFSNVIRSSLTVTVTTKEEEGENSRSVSYEIKVRSEKEARRLEGSLLSLPIVRDLPNPSGSNDSEMEEMGLGRTGIHEGDGEEEMMEKILQEEELIREEHGIVEEEMCAQMEVDMAVALEQISQLSLGSRGGVSYLAAVPEEDEGEEEEYELMKKKRELQRGLRKAPSTPEGTAGKRSAPGDEKDSEEEEIKEEEPCPAPRILRHKRSRTGEDGSAKTLRSAPVEPSGSTGSLSKSMVEMRRRLSQENLFGIIMPGENGWKGDATEKGQIRRSASPPTDNTSAKYECGPRELLQLFGLESAEDWVQAGASAEDTAMLLDPRARTRATLASLMSFIHANSTS</sequence>
<reference evidence="3" key="1">
    <citation type="journal article" date="2018" name="Nat. Microbiol.">
        <title>Leveraging single-cell genomics to expand the fungal tree of life.</title>
        <authorList>
            <person name="Ahrendt S.R."/>
            <person name="Quandt C.A."/>
            <person name="Ciobanu D."/>
            <person name="Clum A."/>
            <person name="Salamov A."/>
            <person name="Andreopoulos B."/>
            <person name="Cheng J.F."/>
            <person name="Woyke T."/>
            <person name="Pelin A."/>
            <person name="Henrissat B."/>
            <person name="Reynolds N.K."/>
            <person name="Benny G.L."/>
            <person name="Smith M.E."/>
            <person name="James T.Y."/>
            <person name="Grigoriev I.V."/>
        </authorList>
    </citation>
    <scope>NUCLEOTIDE SEQUENCE [LARGE SCALE GENOMIC DNA]</scope>
</reference>
<protein>
    <recommendedName>
        <fullName evidence="4">DH domain-containing protein</fullName>
    </recommendedName>
</protein>
<dbReference type="Proteomes" id="UP000267251">
    <property type="component" value="Unassembled WGS sequence"/>
</dbReference>
<gene>
    <name evidence="2" type="ORF">BJ684DRAFT_19266</name>
</gene>
<feature type="region of interest" description="Disordered" evidence="1">
    <location>
        <begin position="887"/>
        <end position="968"/>
    </location>
</feature>
<evidence type="ECO:0000256" key="1">
    <source>
        <dbReference type="SAM" id="MobiDB-lite"/>
    </source>
</evidence>
<dbReference type="EMBL" id="KZ987852">
    <property type="protein sequence ID" value="RKP14316.1"/>
    <property type="molecule type" value="Genomic_DNA"/>
</dbReference>
<dbReference type="OrthoDB" id="5551576at2759"/>
<feature type="region of interest" description="Disordered" evidence="1">
    <location>
        <begin position="984"/>
        <end position="1016"/>
    </location>
</feature>
<keyword evidence="3" id="KW-1185">Reference proteome</keyword>
<feature type="region of interest" description="Disordered" evidence="1">
    <location>
        <begin position="13"/>
        <end position="49"/>
    </location>
</feature>
<organism evidence="2 3">
    <name type="scientific">Piptocephalis cylindrospora</name>
    <dbReference type="NCBI Taxonomy" id="1907219"/>
    <lineage>
        <taxon>Eukaryota</taxon>
        <taxon>Fungi</taxon>
        <taxon>Fungi incertae sedis</taxon>
        <taxon>Zoopagomycota</taxon>
        <taxon>Zoopagomycotina</taxon>
        <taxon>Zoopagomycetes</taxon>
        <taxon>Zoopagales</taxon>
        <taxon>Piptocephalidaceae</taxon>
        <taxon>Piptocephalis</taxon>
    </lineage>
</organism>
<feature type="compositionally biased region" description="Acidic residues" evidence="1">
    <location>
        <begin position="443"/>
        <end position="454"/>
    </location>
</feature>
<accession>A0A4P9Y5M4</accession>
<feature type="region of interest" description="Disordered" evidence="1">
    <location>
        <begin position="436"/>
        <end position="459"/>
    </location>
</feature>
<evidence type="ECO:0000313" key="2">
    <source>
        <dbReference type="EMBL" id="RKP14316.1"/>
    </source>
</evidence>
<feature type="compositionally biased region" description="Acidic residues" evidence="1">
    <location>
        <begin position="915"/>
        <end position="924"/>
    </location>
</feature>